<dbReference type="AlphaFoldDB" id="A0A4C1ZMS4"/>
<organism evidence="2 3">
    <name type="scientific">Eumeta variegata</name>
    <name type="common">Bagworm moth</name>
    <name type="synonym">Eumeta japonica</name>
    <dbReference type="NCBI Taxonomy" id="151549"/>
    <lineage>
        <taxon>Eukaryota</taxon>
        <taxon>Metazoa</taxon>
        <taxon>Ecdysozoa</taxon>
        <taxon>Arthropoda</taxon>
        <taxon>Hexapoda</taxon>
        <taxon>Insecta</taxon>
        <taxon>Pterygota</taxon>
        <taxon>Neoptera</taxon>
        <taxon>Endopterygota</taxon>
        <taxon>Lepidoptera</taxon>
        <taxon>Glossata</taxon>
        <taxon>Ditrysia</taxon>
        <taxon>Tineoidea</taxon>
        <taxon>Psychidae</taxon>
        <taxon>Oiketicinae</taxon>
        <taxon>Eumeta</taxon>
    </lineage>
</organism>
<dbReference type="Proteomes" id="UP000299102">
    <property type="component" value="Unassembled WGS sequence"/>
</dbReference>
<feature type="region of interest" description="Disordered" evidence="1">
    <location>
        <begin position="1"/>
        <end position="21"/>
    </location>
</feature>
<keyword evidence="3" id="KW-1185">Reference proteome</keyword>
<gene>
    <name evidence="2" type="ORF">EVAR_66386_1</name>
</gene>
<name>A0A4C1ZMS4_EUMVA</name>
<evidence type="ECO:0000313" key="2">
    <source>
        <dbReference type="EMBL" id="GBP87907.1"/>
    </source>
</evidence>
<feature type="region of interest" description="Disordered" evidence="1">
    <location>
        <begin position="47"/>
        <end position="66"/>
    </location>
</feature>
<evidence type="ECO:0000313" key="3">
    <source>
        <dbReference type="Proteomes" id="UP000299102"/>
    </source>
</evidence>
<protein>
    <submittedName>
        <fullName evidence="2">Uncharacterized protein</fullName>
    </submittedName>
</protein>
<feature type="compositionally biased region" description="Basic residues" evidence="1">
    <location>
        <begin position="1"/>
        <end position="14"/>
    </location>
</feature>
<proteinExistence type="predicted"/>
<sequence>MLRRHEARAAPKRLSRQDTSRSSFMLRFVNVRSKDKFEIQKSYEIREKKRRESGAEARSMDVESNN</sequence>
<dbReference type="EMBL" id="BGZK01001893">
    <property type="protein sequence ID" value="GBP87907.1"/>
    <property type="molecule type" value="Genomic_DNA"/>
</dbReference>
<accession>A0A4C1ZMS4</accession>
<evidence type="ECO:0000256" key="1">
    <source>
        <dbReference type="SAM" id="MobiDB-lite"/>
    </source>
</evidence>
<comment type="caution">
    <text evidence="2">The sequence shown here is derived from an EMBL/GenBank/DDBJ whole genome shotgun (WGS) entry which is preliminary data.</text>
</comment>
<reference evidence="2 3" key="1">
    <citation type="journal article" date="2019" name="Commun. Biol.">
        <title>The bagworm genome reveals a unique fibroin gene that provides high tensile strength.</title>
        <authorList>
            <person name="Kono N."/>
            <person name="Nakamura H."/>
            <person name="Ohtoshi R."/>
            <person name="Tomita M."/>
            <person name="Numata K."/>
            <person name="Arakawa K."/>
        </authorList>
    </citation>
    <scope>NUCLEOTIDE SEQUENCE [LARGE SCALE GENOMIC DNA]</scope>
</reference>